<protein>
    <recommendedName>
        <fullName evidence="4">Outer dense fiber protein 3</fullName>
    </recommendedName>
</protein>
<dbReference type="InterPro" id="IPR051291">
    <property type="entry name" value="CIMAP"/>
</dbReference>
<dbReference type="Pfam" id="PF07004">
    <property type="entry name" value="SHIPPO-rpt"/>
    <property type="match status" value="3"/>
</dbReference>
<reference evidence="2" key="2">
    <citation type="submission" date="2020-05" db="UniProtKB">
        <authorList>
            <consortium name="EnsemblMetazoa"/>
        </authorList>
    </citation>
    <scope>IDENTIFICATION</scope>
    <source>
        <strain evidence="2">FAR1</strain>
    </source>
</reference>
<keyword evidence="3" id="KW-1185">Reference proteome</keyword>
<dbReference type="VEuPathDB" id="VectorBase:AFAF011028"/>
<feature type="region of interest" description="Disordered" evidence="1">
    <location>
        <begin position="1"/>
        <end position="73"/>
    </location>
</feature>
<accession>A0A182QIR9</accession>
<feature type="compositionally biased region" description="Basic and acidic residues" evidence="1">
    <location>
        <begin position="18"/>
        <end position="32"/>
    </location>
</feature>
<evidence type="ECO:0000256" key="1">
    <source>
        <dbReference type="SAM" id="MobiDB-lite"/>
    </source>
</evidence>
<feature type="region of interest" description="Disordered" evidence="1">
    <location>
        <begin position="169"/>
        <end position="188"/>
    </location>
</feature>
<dbReference type="PANTHER" id="PTHR21580">
    <property type="entry name" value="SHIPPO-1-RELATED"/>
    <property type="match status" value="1"/>
</dbReference>
<reference evidence="3" key="1">
    <citation type="submission" date="2014-01" db="EMBL/GenBank/DDBJ databases">
        <title>The Genome Sequence of Anopheles farauti FAR1 (V2).</title>
        <authorList>
            <consortium name="The Broad Institute Genomics Platform"/>
            <person name="Neafsey D.E."/>
            <person name="Besansky N."/>
            <person name="Howell P."/>
            <person name="Walton C."/>
            <person name="Young S.K."/>
            <person name="Zeng Q."/>
            <person name="Gargeya S."/>
            <person name="Fitzgerald M."/>
            <person name="Haas B."/>
            <person name="Abouelleil A."/>
            <person name="Allen A.W."/>
            <person name="Alvarado L."/>
            <person name="Arachchi H.M."/>
            <person name="Berlin A.M."/>
            <person name="Chapman S.B."/>
            <person name="Gainer-Dewar J."/>
            <person name="Goldberg J."/>
            <person name="Griggs A."/>
            <person name="Gujja S."/>
            <person name="Hansen M."/>
            <person name="Howarth C."/>
            <person name="Imamovic A."/>
            <person name="Ireland A."/>
            <person name="Larimer J."/>
            <person name="McCowan C."/>
            <person name="Murphy C."/>
            <person name="Pearson M."/>
            <person name="Poon T.W."/>
            <person name="Priest M."/>
            <person name="Roberts A."/>
            <person name="Saif S."/>
            <person name="Shea T."/>
            <person name="Sisk P."/>
            <person name="Sykes S."/>
            <person name="Wortman J."/>
            <person name="Nusbaum C."/>
            <person name="Birren B."/>
        </authorList>
    </citation>
    <scope>NUCLEOTIDE SEQUENCE [LARGE SCALE GENOMIC DNA]</scope>
    <source>
        <strain evidence="3">FAR1</strain>
    </source>
</reference>
<dbReference type="PANTHER" id="PTHR21580:SF28">
    <property type="entry name" value="BOREALIN N-TERMINAL DOMAIN-CONTAINING PROTEIN-RELATED"/>
    <property type="match status" value="1"/>
</dbReference>
<dbReference type="InterPro" id="IPR010736">
    <property type="entry name" value="SHIPPO-rpt"/>
</dbReference>
<dbReference type="Proteomes" id="UP000075886">
    <property type="component" value="Unassembled WGS sequence"/>
</dbReference>
<evidence type="ECO:0008006" key="4">
    <source>
        <dbReference type="Google" id="ProtNLM"/>
    </source>
</evidence>
<evidence type="ECO:0000313" key="2">
    <source>
        <dbReference type="EnsemblMetazoa" id="AFAF011028-PA"/>
    </source>
</evidence>
<evidence type="ECO:0000313" key="3">
    <source>
        <dbReference type="Proteomes" id="UP000075886"/>
    </source>
</evidence>
<dbReference type="AlphaFoldDB" id="A0A182QIR9"/>
<sequence length="188" mass="21397">MSQQNKGPGPAAYSLPRELGHENHDPRKERKPMYSMRPRASVKFETIGPGPAKYDLKKYTRDGPPRDPKYTLAGRTNEQSQDFMPGPGAHNNHLVPTMKCKRPPQYSFGLRIDKTDKEMVPAPNRYDGKIHMIRPKAPCYSILLVRDFDVAIKSPSTIVPRNSIKSRLHPLKNLARDSAAGRKRSRRR</sequence>
<feature type="compositionally biased region" description="Basic and acidic residues" evidence="1">
    <location>
        <begin position="54"/>
        <end position="69"/>
    </location>
</feature>
<name>A0A182QIR9_9DIPT</name>
<dbReference type="EMBL" id="AXCN02000266">
    <property type="status" value="NOT_ANNOTATED_CDS"/>
    <property type="molecule type" value="Genomic_DNA"/>
</dbReference>
<organism evidence="2 3">
    <name type="scientific">Anopheles farauti</name>
    <dbReference type="NCBI Taxonomy" id="69004"/>
    <lineage>
        <taxon>Eukaryota</taxon>
        <taxon>Metazoa</taxon>
        <taxon>Ecdysozoa</taxon>
        <taxon>Arthropoda</taxon>
        <taxon>Hexapoda</taxon>
        <taxon>Insecta</taxon>
        <taxon>Pterygota</taxon>
        <taxon>Neoptera</taxon>
        <taxon>Endopterygota</taxon>
        <taxon>Diptera</taxon>
        <taxon>Nematocera</taxon>
        <taxon>Culicoidea</taxon>
        <taxon>Culicidae</taxon>
        <taxon>Anophelinae</taxon>
        <taxon>Anopheles</taxon>
    </lineage>
</organism>
<dbReference type="EnsemblMetazoa" id="AFAF011028-RA">
    <property type="protein sequence ID" value="AFAF011028-PA"/>
    <property type="gene ID" value="AFAF011028"/>
</dbReference>
<dbReference type="GO" id="GO:0005856">
    <property type="term" value="C:cytoskeleton"/>
    <property type="evidence" value="ECO:0007669"/>
    <property type="project" value="TreeGrafter"/>
</dbReference>
<proteinExistence type="predicted"/>